<evidence type="ECO:0000313" key="2">
    <source>
        <dbReference type="Proteomes" id="UP000438429"/>
    </source>
</evidence>
<evidence type="ECO:0000313" key="1">
    <source>
        <dbReference type="EMBL" id="KAF0027630.1"/>
    </source>
</evidence>
<name>A0A6A4S7U3_SCOMX</name>
<gene>
    <name evidence="1" type="ORF">F2P81_020371</name>
</gene>
<protein>
    <submittedName>
        <fullName evidence="1">Uncharacterized protein</fullName>
    </submittedName>
</protein>
<dbReference type="EMBL" id="VEVO01000018">
    <property type="protein sequence ID" value="KAF0027630.1"/>
    <property type="molecule type" value="Genomic_DNA"/>
</dbReference>
<organism evidence="1 2">
    <name type="scientific">Scophthalmus maximus</name>
    <name type="common">Turbot</name>
    <name type="synonym">Psetta maxima</name>
    <dbReference type="NCBI Taxonomy" id="52904"/>
    <lineage>
        <taxon>Eukaryota</taxon>
        <taxon>Metazoa</taxon>
        <taxon>Chordata</taxon>
        <taxon>Craniata</taxon>
        <taxon>Vertebrata</taxon>
        <taxon>Euteleostomi</taxon>
        <taxon>Actinopterygii</taxon>
        <taxon>Neopterygii</taxon>
        <taxon>Teleostei</taxon>
        <taxon>Neoteleostei</taxon>
        <taxon>Acanthomorphata</taxon>
        <taxon>Carangaria</taxon>
        <taxon>Pleuronectiformes</taxon>
        <taxon>Pleuronectoidei</taxon>
        <taxon>Scophthalmidae</taxon>
        <taxon>Scophthalmus</taxon>
    </lineage>
</organism>
<sequence length="108" mass="12523">MAVLFSIEKMSKWPRQFFLTSNRGYENVKRRVFVSTVSTVLIAIVTRSLSMPETAAHFRKTWMLQLGRDVSENLDLRVKLLENATRWRAISATVEITELECGTRTERT</sequence>
<comment type="caution">
    <text evidence="1">The sequence shown here is derived from an EMBL/GenBank/DDBJ whole genome shotgun (WGS) entry which is preliminary data.</text>
</comment>
<dbReference type="Proteomes" id="UP000438429">
    <property type="component" value="Unassembled WGS sequence"/>
</dbReference>
<reference evidence="1 2" key="1">
    <citation type="submission" date="2019-06" db="EMBL/GenBank/DDBJ databases">
        <title>Draft genomes of female and male turbot (Scophthalmus maximus).</title>
        <authorList>
            <person name="Xu H."/>
            <person name="Xu X.-W."/>
            <person name="Shao C."/>
            <person name="Chen S."/>
        </authorList>
    </citation>
    <scope>NUCLEOTIDE SEQUENCE [LARGE SCALE GENOMIC DNA]</scope>
    <source>
        <strain evidence="1">Ysfricsl-2016a</strain>
        <tissue evidence="1">Blood</tissue>
    </source>
</reference>
<accession>A0A6A4S7U3</accession>
<proteinExistence type="predicted"/>
<dbReference type="AlphaFoldDB" id="A0A6A4S7U3"/>